<feature type="non-terminal residue" evidence="1">
    <location>
        <position position="1"/>
    </location>
</feature>
<sequence>ADAARSLRAAALSAAAPSPADAYRKVLSGHVGGARDGDWIHVQRKTRAGWREAFWTTADGADGRYRATLPGPGTYRVRWHGLIGPDVTAR</sequence>
<gene>
    <name evidence="1" type="ORF">AVDCRST_MAG53-432</name>
</gene>
<name>A0A6J4RN45_9ACTN</name>
<reference evidence="1" key="1">
    <citation type="submission" date="2020-02" db="EMBL/GenBank/DDBJ databases">
        <authorList>
            <person name="Meier V. D."/>
        </authorList>
    </citation>
    <scope>NUCLEOTIDE SEQUENCE</scope>
    <source>
        <strain evidence="1">AVDCRST_MAG53</strain>
    </source>
</reference>
<evidence type="ECO:0000313" key="1">
    <source>
        <dbReference type="EMBL" id="CAA9477653.1"/>
    </source>
</evidence>
<dbReference type="AlphaFoldDB" id="A0A6J4RN45"/>
<dbReference type="EMBL" id="CADCVR010000017">
    <property type="protein sequence ID" value="CAA9477653.1"/>
    <property type="molecule type" value="Genomic_DNA"/>
</dbReference>
<accession>A0A6J4RN45</accession>
<proteinExistence type="predicted"/>
<organism evidence="1">
    <name type="scientific">uncultured Solirubrobacteraceae bacterium</name>
    <dbReference type="NCBI Taxonomy" id="1162706"/>
    <lineage>
        <taxon>Bacteria</taxon>
        <taxon>Bacillati</taxon>
        <taxon>Actinomycetota</taxon>
        <taxon>Thermoleophilia</taxon>
        <taxon>Solirubrobacterales</taxon>
        <taxon>Solirubrobacteraceae</taxon>
        <taxon>environmental samples</taxon>
    </lineage>
</organism>
<protein>
    <submittedName>
        <fullName evidence="1">Uncharacterized protein</fullName>
    </submittedName>
</protein>